<comment type="caution">
    <text evidence="2">The sequence shown here is derived from an EMBL/GenBank/DDBJ whole genome shotgun (WGS) entry which is preliminary data.</text>
</comment>
<dbReference type="Proteomes" id="UP000663891">
    <property type="component" value="Unassembled WGS sequence"/>
</dbReference>
<sequence length="109" mass="10947">MAMADVNGDNKLDIVVVNNDGTSVGILLGVGDGTFGSQTTYPTGDSPTQVVIADVNGDNHPDLVVPNSSVNNISVLLNSGSGTFLPQVSYACGGNGPQSVAVIDVNGDN</sequence>
<evidence type="ECO:0000313" key="3">
    <source>
        <dbReference type="Proteomes" id="UP000663891"/>
    </source>
</evidence>
<organism evidence="2 3">
    <name type="scientific">Adineta steineri</name>
    <dbReference type="NCBI Taxonomy" id="433720"/>
    <lineage>
        <taxon>Eukaryota</taxon>
        <taxon>Metazoa</taxon>
        <taxon>Spiralia</taxon>
        <taxon>Gnathifera</taxon>
        <taxon>Rotifera</taxon>
        <taxon>Eurotatoria</taxon>
        <taxon>Bdelloidea</taxon>
        <taxon>Adinetida</taxon>
        <taxon>Adinetidae</taxon>
        <taxon>Adineta</taxon>
    </lineage>
</organism>
<accession>A0A815DV27</accession>
<dbReference type="InterPro" id="IPR013517">
    <property type="entry name" value="FG-GAP"/>
</dbReference>
<name>A0A815DV27_9BILA</name>
<dbReference type="InterPro" id="IPR028994">
    <property type="entry name" value="Integrin_alpha_N"/>
</dbReference>
<proteinExistence type="predicted"/>
<evidence type="ECO:0000313" key="2">
    <source>
        <dbReference type="EMBL" id="CAF1302632.1"/>
    </source>
</evidence>
<feature type="non-terminal residue" evidence="2">
    <location>
        <position position="109"/>
    </location>
</feature>
<reference evidence="2" key="1">
    <citation type="submission" date="2021-02" db="EMBL/GenBank/DDBJ databases">
        <authorList>
            <person name="Nowell W R."/>
        </authorList>
    </citation>
    <scope>NUCLEOTIDE SEQUENCE</scope>
</reference>
<dbReference type="SUPFAM" id="SSF69318">
    <property type="entry name" value="Integrin alpha N-terminal domain"/>
    <property type="match status" value="1"/>
</dbReference>
<dbReference type="Pfam" id="PF13517">
    <property type="entry name" value="FG-GAP_3"/>
    <property type="match status" value="1"/>
</dbReference>
<evidence type="ECO:0000256" key="1">
    <source>
        <dbReference type="ARBA" id="ARBA00022729"/>
    </source>
</evidence>
<evidence type="ECO:0008006" key="4">
    <source>
        <dbReference type="Google" id="ProtNLM"/>
    </source>
</evidence>
<dbReference type="AlphaFoldDB" id="A0A815DV27"/>
<keyword evidence="1" id="KW-0732">Signal</keyword>
<protein>
    <recommendedName>
        <fullName evidence="4">VCBS repeat-containing protein</fullName>
    </recommendedName>
</protein>
<dbReference type="Gene3D" id="2.30.30.100">
    <property type="match status" value="2"/>
</dbReference>
<gene>
    <name evidence="2" type="ORF">VCS650_LOCUS31134</name>
</gene>
<dbReference type="PANTHER" id="PTHR46580">
    <property type="entry name" value="SENSOR KINASE-RELATED"/>
    <property type="match status" value="1"/>
</dbReference>
<dbReference type="EMBL" id="CAJNON010000524">
    <property type="protein sequence ID" value="CAF1302632.1"/>
    <property type="molecule type" value="Genomic_DNA"/>
</dbReference>